<keyword evidence="2" id="KW-1133">Transmembrane helix</keyword>
<feature type="transmembrane region" description="Helical" evidence="2">
    <location>
        <begin position="336"/>
        <end position="355"/>
    </location>
</feature>
<feature type="transmembrane region" description="Helical" evidence="2">
    <location>
        <begin position="511"/>
        <end position="538"/>
    </location>
</feature>
<proteinExistence type="predicted"/>
<feature type="transmembrane region" description="Helical" evidence="2">
    <location>
        <begin position="32"/>
        <end position="53"/>
    </location>
</feature>
<evidence type="ECO:0000313" key="3">
    <source>
        <dbReference type="EMBL" id="GAA0681663.1"/>
    </source>
</evidence>
<evidence type="ECO:0000256" key="2">
    <source>
        <dbReference type="SAM" id="Phobius"/>
    </source>
</evidence>
<reference evidence="3 4" key="1">
    <citation type="journal article" date="2019" name="Int. J. Syst. Evol. Microbiol.">
        <title>The Global Catalogue of Microorganisms (GCM) 10K type strain sequencing project: providing services to taxonomists for standard genome sequencing and annotation.</title>
        <authorList>
            <consortium name="The Broad Institute Genomics Platform"/>
            <consortium name="The Broad Institute Genome Sequencing Center for Infectious Disease"/>
            <person name="Wu L."/>
            <person name="Ma J."/>
        </authorList>
    </citation>
    <scope>NUCLEOTIDE SEQUENCE [LARGE SCALE GENOMIC DNA]</scope>
    <source>
        <strain evidence="3 4">JCM 16328</strain>
    </source>
</reference>
<keyword evidence="2" id="KW-0812">Transmembrane</keyword>
<name>A0AAV3TEP6_9EURY</name>
<dbReference type="AlphaFoldDB" id="A0AAV3TEP6"/>
<feature type="compositionally biased region" description="Low complexity" evidence="1">
    <location>
        <begin position="289"/>
        <end position="298"/>
    </location>
</feature>
<feature type="transmembrane region" description="Helical" evidence="2">
    <location>
        <begin position="242"/>
        <end position="260"/>
    </location>
</feature>
<gene>
    <name evidence="3" type="ORF">GCM10009020_33410</name>
</gene>
<feature type="transmembrane region" description="Helical" evidence="2">
    <location>
        <begin position="122"/>
        <end position="141"/>
    </location>
</feature>
<evidence type="ECO:0000313" key="4">
    <source>
        <dbReference type="Proteomes" id="UP001500420"/>
    </source>
</evidence>
<dbReference type="Proteomes" id="UP001500420">
    <property type="component" value="Unassembled WGS sequence"/>
</dbReference>
<organism evidence="3 4">
    <name type="scientific">Natronoarchaeum mannanilyticum</name>
    <dbReference type="NCBI Taxonomy" id="926360"/>
    <lineage>
        <taxon>Archaea</taxon>
        <taxon>Methanobacteriati</taxon>
        <taxon>Methanobacteriota</taxon>
        <taxon>Stenosarchaea group</taxon>
        <taxon>Halobacteria</taxon>
        <taxon>Halobacteriales</taxon>
        <taxon>Natronoarchaeaceae</taxon>
    </lineage>
</organism>
<sequence>MAERGWPRHALDIGVFEFRRSVRALWADKARFAFTVLGVLLPSLTTSALVVVFAESISGVQTLPAPAYVRGTVALFWLFAVFLIGQRVVSARTRIEAESLMLTTVSARTVAAGLIVAEILRVLAYVGAPVLVLTGICVFLLDSLAGLVLVPAAAVLFTATVVVAGSAAGYAVAWLVATSRFVARHKMVIGSVASFAGMGFYFLFFFPQIEWASQAALAWLPVGWFVDLAIVGTGLAESPLRAVGVLVASAGHLVGGGAVVERETVALWFTEPVSVEPSAADREAGPAGSGDSSRLSRGSSLSAAVRPLTVPNVVSAPVRAVAEWALLRTRRDPNRLMFVMIPVFAIGSPLVSTSVRSGSIGALAAPLGAVGLPWLAGSLFAMNPLGDEGVVLPVTLTAVSGEQYVRGLTVPGLVFGLPIVLVVTGIAGLASPYSPVEQGGLLALGGYLTVVSVVIAPAIGMALPRFSAISVGQSRDVIPPRMSAVGVHAALTVGPGALLAILVVSPAVARAILAGVFGFVPAILLELLAASNGGLLAGADEPFRGIGRAIQAIGLEQLQIGGAAALLIGGVLVSSLLYRRAVRRFDRYTPP</sequence>
<protein>
    <recommendedName>
        <fullName evidence="5">ABC-2 type transport system permease protein</fullName>
    </recommendedName>
</protein>
<feature type="transmembrane region" description="Helical" evidence="2">
    <location>
        <begin position="147"/>
        <end position="176"/>
    </location>
</feature>
<feature type="transmembrane region" description="Helical" evidence="2">
    <location>
        <begin position="408"/>
        <end position="429"/>
    </location>
</feature>
<dbReference type="EMBL" id="BAAADV010000008">
    <property type="protein sequence ID" value="GAA0681663.1"/>
    <property type="molecule type" value="Genomic_DNA"/>
</dbReference>
<feature type="transmembrane region" description="Helical" evidence="2">
    <location>
        <begin position="362"/>
        <end position="382"/>
    </location>
</feature>
<feature type="transmembrane region" description="Helical" evidence="2">
    <location>
        <begin position="441"/>
        <end position="463"/>
    </location>
</feature>
<feature type="transmembrane region" description="Helical" evidence="2">
    <location>
        <begin position="188"/>
        <end position="209"/>
    </location>
</feature>
<feature type="transmembrane region" description="Helical" evidence="2">
    <location>
        <begin position="215"/>
        <end position="235"/>
    </location>
</feature>
<feature type="transmembrane region" description="Helical" evidence="2">
    <location>
        <begin position="558"/>
        <end position="578"/>
    </location>
</feature>
<feature type="transmembrane region" description="Helical" evidence="2">
    <location>
        <begin position="65"/>
        <end position="85"/>
    </location>
</feature>
<evidence type="ECO:0008006" key="5">
    <source>
        <dbReference type="Google" id="ProtNLM"/>
    </source>
</evidence>
<keyword evidence="4" id="KW-1185">Reference proteome</keyword>
<feature type="region of interest" description="Disordered" evidence="1">
    <location>
        <begin position="278"/>
        <end position="298"/>
    </location>
</feature>
<dbReference type="RefSeq" id="WP_343775479.1">
    <property type="nucleotide sequence ID" value="NZ_BAAADV010000008.1"/>
</dbReference>
<feature type="transmembrane region" description="Helical" evidence="2">
    <location>
        <begin position="483"/>
        <end position="504"/>
    </location>
</feature>
<keyword evidence="2" id="KW-0472">Membrane</keyword>
<accession>A0AAV3TEP6</accession>
<comment type="caution">
    <text evidence="3">The sequence shown here is derived from an EMBL/GenBank/DDBJ whole genome shotgun (WGS) entry which is preliminary data.</text>
</comment>
<evidence type="ECO:0000256" key="1">
    <source>
        <dbReference type="SAM" id="MobiDB-lite"/>
    </source>
</evidence>